<dbReference type="Proteomes" id="UP000635628">
    <property type="component" value="Unassembled WGS sequence"/>
</dbReference>
<dbReference type="EMBL" id="CAESAP020000042">
    <property type="protein sequence ID" value="CAB5494897.1"/>
    <property type="molecule type" value="Genomic_DNA"/>
</dbReference>
<protein>
    <submittedName>
        <fullName evidence="1">Single stranded DNA-binding protein, phage-associated</fullName>
    </submittedName>
</protein>
<accession>A0ACA8ZMT1</accession>
<evidence type="ECO:0000313" key="2">
    <source>
        <dbReference type="Proteomes" id="UP000635628"/>
    </source>
</evidence>
<reference evidence="1" key="1">
    <citation type="submission" date="2020-05" db="EMBL/GenBank/DDBJ databases">
        <authorList>
            <person name="Petersen J."/>
            <person name="Sayavedra L."/>
        </authorList>
    </citation>
    <scope>NUCLEOTIDE SEQUENCE</scope>
    <source>
        <strain evidence="1">B azoricus SOX Menez Gwen</strain>
    </source>
</reference>
<sequence>MLNINKVMVAGHVGSVEIRYTGGGDAVLNLSIATNRRWIDKDGNKSEAVEWHRVVVFGQLAKLVKDWVKKGTQVYAEGVLRTRKWQDKGGNDRWTTEIVLSGYSAVLQVIDKKEQEVKEPPKVEDADN</sequence>
<organism evidence="1 2">
    <name type="scientific">Bathymodiolus azoricus thioautotrophic gill symbiont</name>
    <dbReference type="NCBI Taxonomy" id="235205"/>
    <lineage>
        <taxon>Bacteria</taxon>
        <taxon>Pseudomonadati</taxon>
        <taxon>Pseudomonadota</taxon>
        <taxon>Gammaproteobacteria</taxon>
        <taxon>sulfur-oxidizing symbionts</taxon>
    </lineage>
</organism>
<gene>
    <name evidence="1" type="ORF">AZO1586R_140</name>
</gene>
<evidence type="ECO:0000313" key="1">
    <source>
        <dbReference type="EMBL" id="CAB5494897.1"/>
    </source>
</evidence>
<name>A0ACA8ZMT1_9GAMM</name>
<keyword evidence="2" id="KW-1185">Reference proteome</keyword>
<keyword evidence="1" id="KW-0238">DNA-binding</keyword>
<proteinExistence type="predicted"/>
<feature type="non-terminal residue" evidence="1">
    <location>
        <position position="128"/>
    </location>
</feature>
<comment type="caution">
    <text evidence="1">The sequence shown here is derived from an EMBL/GenBank/DDBJ whole genome shotgun (WGS) entry which is preliminary data.</text>
</comment>